<evidence type="ECO:0000256" key="4">
    <source>
        <dbReference type="ARBA" id="ARBA00022801"/>
    </source>
</evidence>
<protein>
    <recommendedName>
        <fullName evidence="3">chitinase</fullName>
        <ecNumber evidence="3">3.2.1.14</ecNumber>
    </recommendedName>
</protein>
<evidence type="ECO:0000256" key="3">
    <source>
        <dbReference type="ARBA" id="ARBA00012729"/>
    </source>
</evidence>
<dbReference type="GO" id="GO:0006032">
    <property type="term" value="P:chitin catabolic process"/>
    <property type="evidence" value="ECO:0007669"/>
    <property type="project" value="UniProtKB-KW"/>
</dbReference>
<evidence type="ECO:0000259" key="10">
    <source>
        <dbReference type="PROSITE" id="PS50853"/>
    </source>
</evidence>
<dbReference type="InterPro" id="IPR003305">
    <property type="entry name" value="CenC_carb-bd"/>
</dbReference>
<dbReference type="PANTHER" id="PTHR11177">
    <property type="entry name" value="CHITINASE"/>
    <property type="match status" value="1"/>
</dbReference>
<dbReference type="Gene3D" id="2.60.40.10">
    <property type="entry name" value="Immunoglobulins"/>
    <property type="match status" value="1"/>
</dbReference>
<keyword evidence="4 8" id="KW-0378">Hydrolase</keyword>
<evidence type="ECO:0000259" key="11">
    <source>
        <dbReference type="PROSITE" id="PS51910"/>
    </source>
</evidence>
<dbReference type="InterPro" id="IPR013783">
    <property type="entry name" value="Ig-like_fold"/>
</dbReference>
<evidence type="ECO:0000256" key="2">
    <source>
        <dbReference type="ARBA" id="ARBA00009121"/>
    </source>
</evidence>
<sequence length="778" mass="79133">MPERATAARSADRSAARPGRRPLKAGTALATATALVAGAAGLVTMISGASSAATVNLLANGDFESGTLTGWNCSAGLGSITSTAPHGGTKALQAAASASDTAQCSQAVAVSPNTTYSLSGWLKGNYTYLGVTGTGTTDTNSWGSSADWANRSTTFTTGAATTSVTVYTHGWYGQGTYYADDLVLTGPGGSGSGSPSASASASTSASPSTSASTSPSASASASQSASPSASASQSGTPGGDGVVTTPTGLTASVSGTSVTLKWNASTDNAQNGNSAVYRIFTGGTTNQTATSMGTAVTVSSLLPNTSYSFTVQGYDKDGHSSGFTAPVTVTTGAAPTGAVKSAYFAQWGIYGNKYYPSTMAATGAASGLNTMTYAFANINPSTLSCFETIKAADTNDNNPNAGDGAGDAFADYQKGYTADIAVDGTTDAWTQPLKGNFNQLRELKAKYPNLKVTMSLGGWTYSKYFSDAAATDASRKKLVSSCIDMFIKGNLPSIQGDATGGTAAAMGIFDGIDIDWEYPASAGGHTGNHYAAADTANFTALLAEFRNQLDAYGQTVGKKYLLTAALPSGQDKIALLQTDQIGKYLDYGNVMSYDMHGAWDATGPTNLQDPLYDSPNDPSNPVAPGTQKYTVDNAVNAYLNGAPAYGIKGGFPAKKLVLGVPFYFRGWTGVPAGSNYGLYQTATGPAAAQGTSQTAGVAFWKELAAAGKTTGSSVHWDPTTQSSWIYDGTNLWTGDTPQAIAARGSYATAKGLGGVFAYSLEADDPSGTLVNAMTGSVK</sequence>
<dbReference type="InterPro" id="IPR050314">
    <property type="entry name" value="Glycosyl_Hydrlase_18"/>
</dbReference>
<dbReference type="EC" id="3.2.1.14" evidence="3"/>
<dbReference type="Proteomes" id="UP000007076">
    <property type="component" value="Chromosome"/>
</dbReference>
<dbReference type="InterPro" id="IPR003961">
    <property type="entry name" value="FN3_dom"/>
</dbReference>
<dbReference type="PROSITE" id="PS51910">
    <property type="entry name" value="GH18_2"/>
    <property type="match status" value="1"/>
</dbReference>
<dbReference type="SUPFAM" id="SSF51445">
    <property type="entry name" value="(Trans)glycosidases"/>
    <property type="match status" value="1"/>
</dbReference>
<dbReference type="Gene3D" id="3.10.50.10">
    <property type="match status" value="1"/>
</dbReference>
<keyword evidence="13" id="KW-1185">Reference proteome</keyword>
<dbReference type="Pfam" id="PF02018">
    <property type="entry name" value="CBM_4_9"/>
    <property type="match status" value="1"/>
</dbReference>
<keyword evidence="5" id="KW-0146">Chitin degradation</keyword>
<reference evidence="12 13" key="1">
    <citation type="journal article" date="2010" name="DNA Res.">
        <title>Genome sequence of Kitasatospora setae NBRC 14216T: an evolutionary snapshot of the family Streptomycetaceae.</title>
        <authorList>
            <person name="Ichikawa N."/>
            <person name="Oguchi A."/>
            <person name="Ikeda H."/>
            <person name="Ishikawa J."/>
            <person name="Kitani S."/>
            <person name="Watanabe Y."/>
            <person name="Nakamura S."/>
            <person name="Katano Y."/>
            <person name="Kishi E."/>
            <person name="Sasagawa M."/>
            <person name="Ankai A."/>
            <person name="Fukui S."/>
            <person name="Hashimoto Y."/>
            <person name="Kamata S."/>
            <person name="Otoguro M."/>
            <person name="Tanikawa S."/>
            <person name="Nihira T."/>
            <person name="Horinouchi S."/>
            <person name="Ohnishi Y."/>
            <person name="Hayakawa M."/>
            <person name="Kuzuyama T."/>
            <person name="Arisawa A."/>
            <person name="Nomoto F."/>
            <person name="Miura H."/>
            <person name="Takahashi Y."/>
            <person name="Fujita N."/>
        </authorList>
    </citation>
    <scope>NUCLEOTIDE SEQUENCE [LARGE SCALE GENOMIC DNA]</scope>
    <source>
        <strain evidence="13">ATCC 33774 / DSM 43861 / JCM 3304 / KCC A-0304 / NBRC 14216 / KM-6054</strain>
    </source>
</reference>
<keyword evidence="6 8" id="KW-0326">Glycosidase</keyword>
<dbReference type="EMBL" id="AP010968">
    <property type="protein sequence ID" value="BAJ28625.1"/>
    <property type="molecule type" value="Genomic_DNA"/>
</dbReference>
<dbReference type="Gene3D" id="3.20.20.80">
    <property type="entry name" value="Glycosidases"/>
    <property type="match status" value="1"/>
</dbReference>
<dbReference type="AlphaFoldDB" id="E4NBP4"/>
<evidence type="ECO:0000256" key="6">
    <source>
        <dbReference type="ARBA" id="ARBA00023295"/>
    </source>
</evidence>
<dbReference type="Gene3D" id="2.60.120.260">
    <property type="entry name" value="Galactose-binding domain-like"/>
    <property type="match status" value="1"/>
</dbReference>
<dbReference type="PANTHER" id="PTHR11177:SF317">
    <property type="entry name" value="CHITINASE 12-RELATED"/>
    <property type="match status" value="1"/>
</dbReference>
<dbReference type="SUPFAM" id="SSF49785">
    <property type="entry name" value="Galactose-binding domain-like"/>
    <property type="match status" value="1"/>
</dbReference>
<dbReference type="PROSITE" id="PS50853">
    <property type="entry name" value="FN3"/>
    <property type="match status" value="1"/>
</dbReference>
<dbReference type="InterPro" id="IPR001579">
    <property type="entry name" value="Glyco_hydro_18_chit_AS"/>
</dbReference>
<comment type="similarity">
    <text evidence="2">Belongs to the glycosyl hydrolase 18 family. Chitinase class II subfamily.</text>
</comment>
<feature type="region of interest" description="Disordered" evidence="9">
    <location>
        <begin position="1"/>
        <end position="23"/>
    </location>
</feature>
<feature type="domain" description="Fibronectin type-III" evidence="10">
    <location>
        <begin position="242"/>
        <end position="334"/>
    </location>
</feature>
<evidence type="ECO:0000256" key="5">
    <source>
        <dbReference type="ARBA" id="ARBA00023024"/>
    </source>
</evidence>
<dbReference type="InterPro" id="IPR036116">
    <property type="entry name" value="FN3_sf"/>
</dbReference>
<dbReference type="CAZy" id="CBM16">
    <property type="family name" value="Carbohydrate-Binding Module Family 16"/>
</dbReference>
<dbReference type="GO" id="GO:0000272">
    <property type="term" value="P:polysaccharide catabolic process"/>
    <property type="evidence" value="ECO:0007669"/>
    <property type="project" value="UniProtKB-KW"/>
</dbReference>
<dbReference type="CAZy" id="GH18">
    <property type="family name" value="Glycoside Hydrolase Family 18"/>
</dbReference>
<dbReference type="Pfam" id="PF00704">
    <property type="entry name" value="Glyco_hydro_18"/>
    <property type="match status" value="1"/>
</dbReference>
<accession>E4NBP4</accession>
<dbReference type="PATRIC" id="fig|452652.3.peg.2820"/>
<evidence type="ECO:0000256" key="8">
    <source>
        <dbReference type="RuleBase" id="RU000489"/>
    </source>
</evidence>
<dbReference type="eggNOG" id="COG3325">
    <property type="taxonomic scope" value="Bacteria"/>
</dbReference>
<evidence type="ECO:0000256" key="7">
    <source>
        <dbReference type="ARBA" id="ARBA00023326"/>
    </source>
</evidence>
<name>E4NBP4_KITSK</name>
<dbReference type="CDD" id="cd06548">
    <property type="entry name" value="GH18_chitinase"/>
    <property type="match status" value="1"/>
</dbReference>
<dbReference type="InterPro" id="IPR001223">
    <property type="entry name" value="Glyco_hydro18_cat"/>
</dbReference>
<dbReference type="SUPFAM" id="SSF49265">
    <property type="entry name" value="Fibronectin type III"/>
    <property type="match status" value="1"/>
</dbReference>
<dbReference type="SUPFAM" id="SSF54556">
    <property type="entry name" value="Chitinase insertion domain"/>
    <property type="match status" value="1"/>
</dbReference>
<evidence type="ECO:0000313" key="12">
    <source>
        <dbReference type="EMBL" id="BAJ28625.1"/>
    </source>
</evidence>
<dbReference type="CDD" id="cd00063">
    <property type="entry name" value="FN3"/>
    <property type="match status" value="1"/>
</dbReference>
<dbReference type="SMART" id="SM00060">
    <property type="entry name" value="FN3"/>
    <property type="match status" value="1"/>
</dbReference>
<feature type="compositionally biased region" description="Low complexity" evidence="9">
    <location>
        <begin position="193"/>
        <end position="235"/>
    </location>
</feature>
<feature type="region of interest" description="Disordered" evidence="9">
    <location>
        <begin position="188"/>
        <end position="248"/>
    </location>
</feature>
<keyword evidence="7" id="KW-0624">Polysaccharide degradation</keyword>
<dbReference type="GO" id="GO:0008061">
    <property type="term" value="F:chitin binding"/>
    <property type="evidence" value="ECO:0007669"/>
    <property type="project" value="InterPro"/>
</dbReference>
<evidence type="ECO:0000313" key="13">
    <source>
        <dbReference type="Proteomes" id="UP000007076"/>
    </source>
</evidence>
<dbReference type="KEGG" id="ksk:KSE_28140"/>
<dbReference type="SMART" id="SM00636">
    <property type="entry name" value="Glyco_18"/>
    <property type="match status" value="1"/>
</dbReference>
<dbReference type="InterPro" id="IPR011583">
    <property type="entry name" value="Chitinase_II/V-like_cat"/>
</dbReference>
<dbReference type="HOGENOM" id="CLU_002833_14_4_11"/>
<dbReference type="STRING" id="452652.KSE_28140"/>
<organism evidence="12 13">
    <name type="scientific">Kitasatospora setae (strain ATCC 33774 / DSM 43861 / JCM 3304 / KCC A-0304 / NBRC 14216 / KM-6054)</name>
    <name type="common">Streptomyces setae</name>
    <dbReference type="NCBI Taxonomy" id="452652"/>
    <lineage>
        <taxon>Bacteria</taxon>
        <taxon>Bacillati</taxon>
        <taxon>Actinomycetota</taxon>
        <taxon>Actinomycetes</taxon>
        <taxon>Kitasatosporales</taxon>
        <taxon>Streptomycetaceae</taxon>
        <taxon>Kitasatospora</taxon>
    </lineage>
</organism>
<dbReference type="RefSeq" id="WP_014135938.1">
    <property type="nucleotide sequence ID" value="NC_016109.1"/>
</dbReference>
<dbReference type="GO" id="GO:0008843">
    <property type="term" value="F:endochitinase activity"/>
    <property type="evidence" value="ECO:0007669"/>
    <property type="project" value="UniProtKB-EC"/>
</dbReference>
<dbReference type="InterPro" id="IPR017853">
    <property type="entry name" value="GH"/>
</dbReference>
<feature type="domain" description="GH18" evidence="11">
    <location>
        <begin position="338"/>
        <end position="778"/>
    </location>
</feature>
<comment type="catalytic activity">
    <reaction evidence="1">
        <text>Random endo-hydrolysis of N-acetyl-beta-D-glucosaminide (1-&gt;4)-beta-linkages in chitin and chitodextrins.</text>
        <dbReference type="EC" id="3.2.1.14"/>
    </reaction>
</comment>
<dbReference type="InterPro" id="IPR029070">
    <property type="entry name" value="Chitinase_insertion_sf"/>
</dbReference>
<keyword evidence="7" id="KW-0119">Carbohydrate metabolism</keyword>
<gene>
    <name evidence="12" type="ordered locus">KSE_28140</name>
</gene>
<dbReference type="Pfam" id="PF00041">
    <property type="entry name" value="fn3"/>
    <property type="match status" value="1"/>
</dbReference>
<dbReference type="InterPro" id="IPR008979">
    <property type="entry name" value="Galactose-bd-like_sf"/>
</dbReference>
<evidence type="ECO:0000256" key="9">
    <source>
        <dbReference type="SAM" id="MobiDB-lite"/>
    </source>
</evidence>
<dbReference type="PROSITE" id="PS01095">
    <property type="entry name" value="GH18_1"/>
    <property type="match status" value="1"/>
</dbReference>
<evidence type="ECO:0000256" key="1">
    <source>
        <dbReference type="ARBA" id="ARBA00000822"/>
    </source>
</evidence>
<proteinExistence type="inferred from homology"/>